<evidence type="ECO:0000256" key="1">
    <source>
        <dbReference type="ARBA" id="ARBA00010203"/>
    </source>
</evidence>
<dbReference type="InterPro" id="IPR002941">
    <property type="entry name" value="DNA_methylase_N4/N6"/>
</dbReference>
<evidence type="ECO:0000259" key="9">
    <source>
        <dbReference type="Pfam" id="PF01555"/>
    </source>
</evidence>
<dbReference type="EMBL" id="ABVL01000010">
    <property type="protein sequence ID" value="EDY18884.1"/>
    <property type="molecule type" value="Genomic_DNA"/>
</dbReference>
<evidence type="ECO:0000256" key="3">
    <source>
        <dbReference type="ARBA" id="ARBA00022679"/>
    </source>
</evidence>
<dbReference type="GO" id="GO:0003677">
    <property type="term" value="F:DNA binding"/>
    <property type="evidence" value="ECO:0007669"/>
    <property type="project" value="UniProtKB-KW"/>
</dbReference>
<evidence type="ECO:0000313" key="11">
    <source>
        <dbReference type="Proteomes" id="UP000005824"/>
    </source>
</evidence>
<evidence type="ECO:0000313" key="10">
    <source>
        <dbReference type="EMBL" id="EDY18884.1"/>
    </source>
</evidence>
<evidence type="ECO:0000256" key="6">
    <source>
        <dbReference type="ARBA" id="ARBA00023125"/>
    </source>
</evidence>
<accession>B4D3Q4</accession>
<dbReference type="RefSeq" id="WP_006980867.1">
    <property type="nucleotide sequence ID" value="NZ_ABVL01000010.1"/>
</dbReference>
<evidence type="ECO:0000256" key="5">
    <source>
        <dbReference type="ARBA" id="ARBA00022747"/>
    </source>
</evidence>
<sequence length="276" mass="31254">MRTNCLATRFDLHHGDCVSGMADLDADSVDVVVTSPPYNLDIDYATFRDDASREDYLEWSVRWATEVHRLLKPDGSFFLNVGASPANPLLPHQLVLALQPLFRLQNTIHWIKSVTVQPRRAPELSVGHFKPINSRRYITDCHEYVFHLTHKGDVPIDRLAVGVAYADKSNIARWAHTRGVKRDRRCRGNNWFISYETIQHRDRQRPHPATFPTKLAEMCFRLHGAREGLVGLDPFLGIGHAASAAATCGLERFIGFEIDEGYLTEARSRLGISPEI</sequence>
<dbReference type="Proteomes" id="UP000005824">
    <property type="component" value="Unassembled WGS sequence"/>
</dbReference>
<dbReference type="GO" id="GO:0008170">
    <property type="term" value="F:N-methyltransferase activity"/>
    <property type="evidence" value="ECO:0007669"/>
    <property type="project" value="InterPro"/>
</dbReference>
<dbReference type="InterPro" id="IPR029063">
    <property type="entry name" value="SAM-dependent_MTases_sf"/>
</dbReference>
<feature type="domain" description="DNA methylase N-4/N-6" evidence="9">
    <location>
        <begin position="29"/>
        <end position="266"/>
    </location>
</feature>
<keyword evidence="5" id="KW-0680">Restriction system</keyword>
<dbReference type="AlphaFoldDB" id="B4D3Q4"/>
<evidence type="ECO:0000256" key="2">
    <source>
        <dbReference type="ARBA" id="ARBA00022603"/>
    </source>
</evidence>
<dbReference type="GO" id="GO:0032259">
    <property type="term" value="P:methylation"/>
    <property type="evidence" value="ECO:0007669"/>
    <property type="project" value="UniProtKB-KW"/>
</dbReference>
<protein>
    <recommendedName>
        <fullName evidence="8">Methyltransferase</fullName>
        <ecNumber evidence="8">2.1.1.-</ecNumber>
    </recommendedName>
</protein>
<organism evidence="10 11">
    <name type="scientific">Chthoniobacter flavus Ellin428</name>
    <dbReference type="NCBI Taxonomy" id="497964"/>
    <lineage>
        <taxon>Bacteria</taxon>
        <taxon>Pseudomonadati</taxon>
        <taxon>Verrucomicrobiota</taxon>
        <taxon>Spartobacteria</taxon>
        <taxon>Chthoniobacterales</taxon>
        <taxon>Chthoniobacteraceae</taxon>
        <taxon>Chthoniobacter</taxon>
    </lineage>
</organism>
<evidence type="ECO:0000256" key="8">
    <source>
        <dbReference type="RuleBase" id="RU362026"/>
    </source>
</evidence>
<proteinExistence type="inferred from homology"/>
<keyword evidence="2 10" id="KW-0489">Methyltransferase</keyword>
<gene>
    <name evidence="10" type="ORF">CfE428DRAFT_3542</name>
</gene>
<name>B4D3Q4_9BACT</name>
<reference evidence="10 11" key="1">
    <citation type="journal article" date="2011" name="J. Bacteriol.">
        <title>Genome sequence of Chthoniobacter flavus Ellin428, an aerobic heterotrophic soil bacterium.</title>
        <authorList>
            <person name="Kant R."/>
            <person name="van Passel M.W."/>
            <person name="Palva A."/>
            <person name="Lucas S."/>
            <person name="Lapidus A."/>
            <person name="Glavina Del Rio T."/>
            <person name="Dalin E."/>
            <person name="Tice H."/>
            <person name="Bruce D."/>
            <person name="Goodwin L."/>
            <person name="Pitluck S."/>
            <person name="Larimer F.W."/>
            <person name="Land M.L."/>
            <person name="Hauser L."/>
            <person name="Sangwan P."/>
            <person name="de Vos W.M."/>
            <person name="Janssen P.H."/>
            <person name="Smidt H."/>
        </authorList>
    </citation>
    <scope>NUCLEOTIDE SEQUENCE [LARGE SCALE GENOMIC DNA]</scope>
    <source>
        <strain evidence="10 11">Ellin428</strain>
    </source>
</reference>
<keyword evidence="6" id="KW-0238">DNA-binding</keyword>
<keyword evidence="4" id="KW-0949">S-adenosyl-L-methionine</keyword>
<dbReference type="FunCoup" id="B4D3Q4">
    <property type="interactions" value="159"/>
</dbReference>
<dbReference type="GO" id="GO:0009307">
    <property type="term" value="P:DNA restriction-modification system"/>
    <property type="evidence" value="ECO:0007669"/>
    <property type="project" value="UniProtKB-KW"/>
</dbReference>
<evidence type="ECO:0000256" key="4">
    <source>
        <dbReference type="ARBA" id="ARBA00022691"/>
    </source>
</evidence>
<keyword evidence="3" id="KW-0808">Transferase</keyword>
<dbReference type="eggNOG" id="COG2189">
    <property type="taxonomic scope" value="Bacteria"/>
</dbReference>
<dbReference type="SUPFAM" id="SSF53335">
    <property type="entry name" value="S-adenosyl-L-methionine-dependent methyltransferases"/>
    <property type="match status" value="1"/>
</dbReference>
<dbReference type="Pfam" id="PF01555">
    <property type="entry name" value="N6_N4_Mtase"/>
    <property type="match status" value="1"/>
</dbReference>
<dbReference type="PROSITE" id="PS00093">
    <property type="entry name" value="N4_MTASE"/>
    <property type="match status" value="1"/>
</dbReference>
<keyword evidence="11" id="KW-1185">Reference proteome</keyword>
<dbReference type="InParanoid" id="B4D3Q4"/>
<dbReference type="InterPro" id="IPR017985">
    <property type="entry name" value="MeTrfase_CN4_CS"/>
</dbReference>
<dbReference type="InterPro" id="IPR001091">
    <property type="entry name" value="RM_Methyltransferase"/>
</dbReference>
<dbReference type="eggNOG" id="COG0863">
    <property type="taxonomic scope" value="Bacteria"/>
</dbReference>
<comment type="catalytic activity">
    <reaction evidence="7">
        <text>a 2'-deoxycytidine in DNA + S-adenosyl-L-methionine = an N(4)-methyl-2'-deoxycytidine in DNA + S-adenosyl-L-homocysteine + H(+)</text>
        <dbReference type="Rhea" id="RHEA:16857"/>
        <dbReference type="Rhea" id="RHEA-COMP:11369"/>
        <dbReference type="Rhea" id="RHEA-COMP:13674"/>
        <dbReference type="ChEBI" id="CHEBI:15378"/>
        <dbReference type="ChEBI" id="CHEBI:57856"/>
        <dbReference type="ChEBI" id="CHEBI:59789"/>
        <dbReference type="ChEBI" id="CHEBI:85452"/>
        <dbReference type="ChEBI" id="CHEBI:137933"/>
        <dbReference type="EC" id="2.1.1.113"/>
    </reaction>
</comment>
<comment type="caution">
    <text evidence="10">The sequence shown here is derived from an EMBL/GenBank/DDBJ whole genome shotgun (WGS) entry which is preliminary data.</text>
</comment>
<dbReference type="EC" id="2.1.1.-" evidence="8"/>
<dbReference type="PRINTS" id="PR00508">
    <property type="entry name" value="S21N4MTFRASE"/>
</dbReference>
<dbReference type="GO" id="GO:0015667">
    <property type="term" value="F:site-specific DNA-methyltransferase (cytosine-N4-specific) activity"/>
    <property type="evidence" value="ECO:0007669"/>
    <property type="project" value="UniProtKB-EC"/>
</dbReference>
<comment type="similarity">
    <text evidence="1">Belongs to the N(4)/N(6)-methyltransferase family. N(4) subfamily.</text>
</comment>
<evidence type="ECO:0000256" key="7">
    <source>
        <dbReference type="ARBA" id="ARBA00049120"/>
    </source>
</evidence>
<dbReference type="Gene3D" id="3.40.50.150">
    <property type="entry name" value="Vaccinia Virus protein VP39"/>
    <property type="match status" value="1"/>
</dbReference>
<dbReference type="STRING" id="497964.CfE428DRAFT_3542"/>